<dbReference type="HOGENOM" id="CLU_1037430_0_0_9"/>
<reference evidence="2" key="1">
    <citation type="submission" date="2015-01" db="EMBL/GenBank/DDBJ databases">
        <authorList>
            <person name="Andreevskaya M."/>
        </authorList>
    </citation>
    <scope>NUCLEOTIDE SEQUENCE [LARGE SCALE GENOMIC DNA]</scope>
    <source>
        <strain evidence="2">MKFS47</strain>
    </source>
</reference>
<dbReference type="RefSeq" id="WP_047914881.1">
    <property type="nucleotide sequence ID" value="NZ_LN774769.1"/>
</dbReference>
<dbReference type="InterPro" id="IPR027417">
    <property type="entry name" value="P-loop_NTPase"/>
</dbReference>
<organism evidence="1 2">
    <name type="scientific">Pseudolactococcus piscium MKFS47</name>
    <dbReference type="NCBI Taxonomy" id="297352"/>
    <lineage>
        <taxon>Bacteria</taxon>
        <taxon>Bacillati</taxon>
        <taxon>Bacillota</taxon>
        <taxon>Bacilli</taxon>
        <taxon>Lactobacillales</taxon>
        <taxon>Streptococcaceae</taxon>
        <taxon>Pseudolactococcus</taxon>
    </lineage>
</organism>
<proteinExistence type="predicted"/>
<dbReference type="AlphaFoldDB" id="A0A0D6DV38"/>
<name>A0A0D6DV38_9LACT</name>
<dbReference type="Proteomes" id="UP000033166">
    <property type="component" value="Chromosome I"/>
</dbReference>
<dbReference type="SUPFAM" id="SSF52540">
    <property type="entry name" value="P-loop containing nucleoside triphosphate hydrolases"/>
    <property type="match status" value="1"/>
</dbReference>
<dbReference type="CDD" id="cd01127">
    <property type="entry name" value="TrwB_TraG_TraD_VirD4"/>
    <property type="match status" value="1"/>
</dbReference>
<sequence length="268" mass="29428">MPRIKLTSQIALNLSGTSSNLLVVGPTGSGKTFLLCHLLLSLYGQRCVVYVVDFKQGDFYGVVRWHTKDGADYCASTADEFEKFLDLIRETLRIRFQKLASPNTTFGRVATDLVDDWRPVYLFVDEYSAALAPLLTNKETKSQANRINAKMLEIIQLIRQAGGGVILSFQKMAADILPTAITDNMAKIGLGNLSTQSKVQLFGKATNLPIIDLSQQGVGYLQRPEDPIPIPFQAPRLNADKIQEIAETLTGFNGIDGNVSTTLDGEKT</sequence>
<dbReference type="EMBL" id="LN774769">
    <property type="protein sequence ID" value="CEN27621.1"/>
    <property type="molecule type" value="Genomic_DNA"/>
</dbReference>
<dbReference type="STRING" id="1364.LP2241_20049"/>
<dbReference type="KEGG" id="lpk:LACPI_0421"/>
<protein>
    <submittedName>
        <fullName evidence="1">FtsK/SpoIIIE family protein</fullName>
    </submittedName>
</protein>
<accession>A0A0D6DV38</accession>
<dbReference type="Gene3D" id="3.40.50.300">
    <property type="entry name" value="P-loop containing nucleotide triphosphate hydrolases"/>
    <property type="match status" value="1"/>
</dbReference>
<evidence type="ECO:0000313" key="1">
    <source>
        <dbReference type="EMBL" id="CEN27621.1"/>
    </source>
</evidence>
<evidence type="ECO:0000313" key="2">
    <source>
        <dbReference type="Proteomes" id="UP000033166"/>
    </source>
</evidence>
<gene>
    <name evidence="1" type="ORF">LACPI_0421</name>
</gene>